<sequence>MEFQSLRDAAQQGSIDALCASIQEDVKVLDRIDEIPFIETPLHYTVFAGHTRFAMEIVRLKPLFAKKLNQHGFTPIHVALQNNKDQVVLELLDVDENLVRVQEREDITIRKETVLHIALKNNIFDAVELVLGWLRRSWSKNATHWERTLLNRQDEAGNNVLHIAIVRILLKFRLPFHVNKIDINAKNSEGFTAFDMLQGDNKKMKIILRSARRFNIMHYLRVASDHANYFKSPVSIDERLYIYHLRLTTAISNEMRNVLLVVAALLVTVSFQIAVSPPGGVWQDNYIPMTNTSNGAAPNNASGEYLQHPHYAGTAVMGNTFFPALEIQTYRGLSSAKVKGLTQLLHGLDQLMIHVTSCNLF</sequence>
<dbReference type="InterPro" id="IPR026961">
    <property type="entry name" value="PGG_dom"/>
</dbReference>
<protein>
    <recommendedName>
        <fullName evidence="1">PGG domain-containing protein</fullName>
    </recommendedName>
</protein>
<accession>A0A5N6L8F4</accession>
<dbReference type="InterPro" id="IPR036770">
    <property type="entry name" value="Ankyrin_rpt-contain_sf"/>
</dbReference>
<proteinExistence type="predicted"/>
<dbReference type="OrthoDB" id="674805at2759"/>
<dbReference type="AlphaFoldDB" id="A0A5N6L8F4"/>
<dbReference type="InterPro" id="IPR002110">
    <property type="entry name" value="Ankyrin_rpt"/>
</dbReference>
<evidence type="ECO:0000259" key="1">
    <source>
        <dbReference type="Pfam" id="PF13962"/>
    </source>
</evidence>
<organism evidence="2 3">
    <name type="scientific">Carpinus fangiana</name>
    <dbReference type="NCBI Taxonomy" id="176857"/>
    <lineage>
        <taxon>Eukaryota</taxon>
        <taxon>Viridiplantae</taxon>
        <taxon>Streptophyta</taxon>
        <taxon>Embryophyta</taxon>
        <taxon>Tracheophyta</taxon>
        <taxon>Spermatophyta</taxon>
        <taxon>Magnoliopsida</taxon>
        <taxon>eudicotyledons</taxon>
        <taxon>Gunneridae</taxon>
        <taxon>Pentapetalae</taxon>
        <taxon>rosids</taxon>
        <taxon>fabids</taxon>
        <taxon>Fagales</taxon>
        <taxon>Betulaceae</taxon>
        <taxon>Carpinus</taxon>
    </lineage>
</organism>
<dbReference type="Proteomes" id="UP000327013">
    <property type="component" value="Unassembled WGS sequence"/>
</dbReference>
<reference evidence="2 3" key="1">
    <citation type="submission" date="2019-06" db="EMBL/GenBank/DDBJ databases">
        <title>A chromosomal-level reference genome of Carpinus fangiana (Coryloideae, Betulaceae).</title>
        <authorList>
            <person name="Yang X."/>
            <person name="Wang Z."/>
            <person name="Zhang L."/>
            <person name="Hao G."/>
            <person name="Liu J."/>
            <person name="Yang Y."/>
        </authorList>
    </citation>
    <scope>NUCLEOTIDE SEQUENCE [LARGE SCALE GENOMIC DNA]</scope>
    <source>
        <strain evidence="2">Cfa_2016G</strain>
        <tissue evidence="2">Leaf</tissue>
    </source>
</reference>
<gene>
    <name evidence="2" type="ORF">FH972_027107</name>
</gene>
<dbReference type="Pfam" id="PF12796">
    <property type="entry name" value="Ank_2"/>
    <property type="match status" value="1"/>
</dbReference>
<dbReference type="Gene3D" id="1.25.40.20">
    <property type="entry name" value="Ankyrin repeat-containing domain"/>
    <property type="match status" value="1"/>
</dbReference>
<comment type="caution">
    <text evidence="2">The sequence shown here is derived from an EMBL/GenBank/DDBJ whole genome shotgun (WGS) entry which is preliminary data.</text>
</comment>
<keyword evidence="3" id="KW-1185">Reference proteome</keyword>
<dbReference type="PANTHER" id="PTHR24128">
    <property type="entry name" value="HOMEOBOX PROTEIN WARIAI"/>
    <property type="match status" value="1"/>
</dbReference>
<evidence type="ECO:0000313" key="3">
    <source>
        <dbReference type="Proteomes" id="UP000327013"/>
    </source>
</evidence>
<feature type="domain" description="PGG" evidence="1">
    <location>
        <begin position="253"/>
        <end position="291"/>
    </location>
</feature>
<name>A0A5N6L8F4_9ROSI</name>
<dbReference type="SUPFAM" id="SSF48403">
    <property type="entry name" value="Ankyrin repeat"/>
    <property type="match status" value="1"/>
</dbReference>
<evidence type="ECO:0000313" key="2">
    <source>
        <dbReference type="EMBL" id="KAC0514412.1"/>
    </source>
</evidence>
<dbReference type="EMBL" id="VIBQ01000382">
    <property type="protein sequence ID" value="KAC0514412.1"/>
    <property type="molecule type" value="Genomic_DNA"/>
</dbReference>
<dbReference type="PANTHER" id="PTHR24128:SF86">
    <property type="entry name" value="ALPHA-LATROTOXIN-LHE1A-LIKE"/>
    <property type="match status" value="1"/>
</dbReference>
<dbReference type="Pfam" id="PF13962">
    <property type="entry name" value="PGG"/>
    <property type="match status" value="1"/>
</dbReference>
<dbReference type="SMART" id="SM00248">
    <property type="entry name" value="ANK"/>
    <property type="match status" value="3"/>
</dbReference>